<name>A0A248VY13_9BURK</name>
<proteinExistence type="predicted"/>
<gene>
    <name evidence="2" type="ORF">CJU94_36815</name>
</gene>
<geneLocation type="plasmid" evidence="2 3">
    <name>pBN2</name>
</geneLocation>
<evidence type="ECO:0000313" key="3">
    <source>
        <dbReference type="Proteomes" id="UP000215158"/>
    </source>
</evidence>
<dbReference type="AlphaFoldDB" id="A0A248VY13"/>
<protein>
    <submittedName>
        <fullName evidence="2">Uncharacterized protein</fullName>
    </submittedName>
</protein>
<keyword evidence="2" id="KW-0614">Plasmid</keyword>
<dbReference type="KEGG" id="parb:CJU94_36815"/>
<feature type="region of interest" description="Disordered" evidence="1">
    <location>
        <begin position="1"/>
        <end position="36"/>
    </location>
</feature>
<sequence length="107" mass="11785">MTDVFNRTLGPRGIQGARKRRGQAAPRANGSTRQVVSTNARYNARVNDGGQSKKCAGEKLRKLLRRAPSACWQDGSSGRIQAGVVPVRQKNYSKVDYCNCPRHMPLS</sequence>
<keyword evidence="3" id="KW-1185">Reference proteome</keyword>
<evidence type="ECO:0000313" key="2">
    <source>
        <dbReference type="EMBL" id="ASW03755.1"/>
    </source>
</evidence>
<dbReference type="Proteomes" id="UP000215158">
    <property type="component" value="Plasmid pBN2"/>
</dbReference>
<evidence type="ECO:0000256" key="1">
    <source>
        <dbReference type="SAM" id="MobiDB-lite"/>
    </source>
</evidence>
<dbReference type="EMBL" id="CP022992">
    <property type="protein sequence ID" value="ASW03755.1"/>
    <property type="molecule type" value="Genomic_DNA"/>
</dbReference>
<accession>A0A248VY13</accession>
<reference evidence="2 3" key="1">
    <citation type="submission" date="2017-08" db="EMBL/GenBank/DDBJ databases">
        <title>Identification and genetic characteristics of simultaneous BTEX- and naphthalene-degrading Paraburkholderia sp. BN5 isolated from petroleum-contaminated soil.</title>
        <authorList>
            <person name="Lee Y."/>
            <person name="Jeon C.O."/>
        </authorList>
    </citation>
    <scope>NUCLEOTIDE SEQUENCE [LARGE SCALE GENOMIC DNA]</scope>
    <source>
        <strain evidence="2 3">BN5</strain>
        <plasmid evidence="2 3">pBN2</plasmid>
    </source>
</reference>
<organism evidence="2 3">
    <name type="scientific">Paraburkholderia aromaticivorans</name>
    <dbReference type="NCBI Taxonomy" id="2026199"/>
    <lineage>
        <taxon>Bacteria</taxon>
        <taxon>Pseudomonadati</taxon>
        <taxon>Pseudomonadota</taxon>
        <taxon>Betaproteobacteria</taxon>
        <taxon>Burkholderiales</taxon>
        <taxon>Burkholderiaceae</taxon>
        <taxon>Paraburkholderia</taxon>
    </lineage>
</organism>